<dbReference type="FunFam" id="2.60.34.10:FF:000014">
    <property type="entry name" value="Chaperone protein DnaK HSP70"/>
    <property type="match status" value="1"/>
</dbReference>
<dbReference type="PROSITE" id="PS00329">
    <property type="entry name" value="HSP70_2"/>
    <property type="match status" value="1"/>
</dbReference>
<comment type="function">
    <text evidence="8">Acts as a chaperone.</text>
</comment>
<keyword evidence="6 8" id="KW-0346">Stress response</keyword>
<comment type="induction">
    <text evidence="8">By stress conditions e.g. heat shock.</text>
</comment>
<dbReference type="InterPro" id="IPR012725">
    <property type="entry name" value="Chaperone_DnaK"/>
</dbReference>
<dbReference type="PROSITE" id="PS01036">
    <property type="entry name" value="HSP70_3"/>
    <property type="match status" value="1"/>
</dbReference>
<evidence type="ECO:0000313" key="11">
    <source>
        <dbReference type="EMBL" id="RRB17722.1"/>
    </source>
</evidence>
<gene>
    <name evidence="8 11" type="primary">dnaK</name>
    <name evidence="11" type="ORF">EHT87_05425</name>
</gene>
<evidence type="ECO:0000256" key="4">
    <source>
        <dbReference type="ARBA" id="ARBA00022741"/>
    </source>
</evidence>
<reference evidence="11 12" key="1">
    <citation type="submission" date="2018-11" db="EMBL/GenBank/DDBJ databases">
        <authorList>
            <person name="Zhou Z."/>
            <person name="Wang G."/>
        </authorList>
    </citation>
    <scope>NUCLEOTIDE SEQUENCE [LARGE SCALE GENOMIC DNA]</scope>
    <source>
        <strain evidence="11 12">KCTC42998</strain>
    </source>
</reference>
<dbReference type="InterPro" id="IPR013126">
    <property type="entry name" value="Hsp_70_fam"/>
</dbReference>
<dbReference type="Gene3D" id="2.60.34.10">
    <property type="entry name" value="Substrate Binding Domain Of DNAk, Chain A, domain 1"/>
    <property type="match status" value="1"/>
</dbReference>
<dbReference type="Gene3D" id="1.20.1270.10">
    <property type="match status" value="1"/>
</dbReference>
<dbReference type="Gene3D" id="3.90.640.10">
    <property type="entry name" value="Actin, Chain A, domain 4"/>
    <property type="match status" value="1"/>
</dbReference>
<dbReference type="Pfam" id="PF00012">
    <property type="entry name" value="HSP70"/>
    <property type="match status" value="1"/>
</dbReference>
<dbReference type="InterPro" id="IPR043129">
    <property type="entry name" value="ATPase_NBD"/>
</dbReference>
<evidence type="ECO:0000256" key="7">
    <source>
        <dbReference type="ARBA" id="ARBA00023186"/>
    </source>
</evidence>
<proteinExistence type="evidence at transcript level"/>
<dbReference type="NCBIfam" id="NF001413">
    <property type="entry name" value="PRK00290.1"/>
    <property type="match status" value="1"/>
</dbReference>
<comment type="similarity">
    <text evidence="1 8 9">Belongs to the heat shock protein 70 family.</text>
</comment>
<evidence type="ECO:0000256" key="10">
    <source>
        <dbReference type="SAM" id="MobiDB-lite"/>
    </source>
</evidence>
<dbReference type="FunFam" id="1.20.1270.10:FF:000001">
    <property type="entry name" value="Molecular chaperone DnaK"/>
    <property type="match status" value="1"/>
</dbReference>
<feature type="compositionally biased region" description="Polar residues" evidence="10">
    <location>
        <begin position="622"/>
        <end position="634"/>
    </location>
</feature>
<name>A0A3P1CWE1_9BACT</name>
<evidence type="ECO:0000256" key="5">
    <source>
        <dbReference type="ARBA" id="ARBA00022840"/>
    </source>
</evidence>
<dbReference type="PRINTS" id="PR00301">
    <property type="entry name" value="HEATSHOCK70"/>
</dbReference>
<dbReference type="Proteomes" id="UP000274271">
    <property type="component" value="Unassembled WGS sequence"/>
</dbReference>
<protein>
    <recommendedName>
        <fullName evidence="2 8">Chaperone protein DnaK</fullName>
    </recommendedName>
    <alternativeName>
        <fullName evidence="8">HSP70</fullName>
    </alternativeName>
    <alternativeName>
        <fullName evidence="8">Heat shock 70 kDa protein</fullName>
    </alternativeName>
    <alternativeName>
        <fullName evidence="8">Heat shock protein 70</fullName>
    </alternativeName>
</protein>
<comment type="caution">
    <text evidence="11">The sequence shown here is derived from an EMBL/GenBank/DDBJ whole genome shotgun (WGS) entry which is preliminary data.</text>
</comment>
<dbReference type="SUPFAM" id="SSF100920">
    <property type="entry name" value="Heat shock protein 70kD (HSP70), peptide-binding domain"/>
    <property type="match status" value="1"/>
</dbReference>
<dbReference type="NCBIfam" id="TIGR02350">
    <property type="entry name" value="prok_dnaK"/>
    <property type="match status" value="1"/>
</dbReference>
<feature type="region of interest" description="Disordered" evidence="10">
    <location>
        <begin position="601"/>
        <end position="643"/>
    </location>
</feature>
<dbReference type="SUPFAM" id="SSF53067">
    <property type="entry name" value="Actin-like ATPase domain"/>
    <property type="match status" value="2"/>
</dbReference>
<evidence type="ECO:0000256" key="9">
    <source>
        <dbReference type="RuleBase" id="RU003322"/>
    </source>
</evidence>
<organism evidence="11 12">
    <name type="scientific">Larkinella knui</name>
    <dbReference type="NCBI Taxonomy" id="2025310"/>
    <lineage>
        <taxon>Bacteria</taxon>
        <taxon>Pseudomonadati</taxon>
        <taxon>Bacteroidota</taxon>
        <taxon>Cytophagia</taxon>
        <taxon>Cytophagales</taxon>
        <taxon>Spirosomataceae</taxon>
        <taxon>Larkinella</taxon>
    </lineage>
</organism>
<evidence type="ECO:0000313" key="12">
    <source>
        <dbReference type="Proteomes" id="UP000274271"/>
    </source>
</evidence>
<dbReference type="Gene3D" id="3.30.420.40">
    <property type="match status" value="2"/>
</dbReference>
<evidence type="ECO:0000256" key="2">
    <source>
        <dbReference type="ARBA" id="ARBA00014415"/>
    </source>
</evidence>
<dbReference type="PANTHER" id="PTHR19375">
    <property type="entry name" value="HEAT SHOCK PROTEIN 70KDA"/>
    <property type="match status" value="1"/>
</dbReference>
<dbReference type="AlphaFoldDB" id="A0A3P1CWE1"/>
<feature type="modified residue" description="Phosphothreonine; by autocatalysis" evidence="8">
    <location>
        <position position="199"/>
    </location>
</feature>
<dbReference type="RefSeq" id="WP_124904611.1">
    <property type="nucleotide sequence ID" value="NZ_RQJP01000001.1"/>
</dbReference>
<dbReference type="EMBL" id="RQJP01000001">
    <property type="protein sequence ID" value="RRB17722.1"/>
    <property type="molecule type" value="Genomic_DNA"/>
</dbReference>
<keyword evidence="5 8" id="KW-0067">ATP-binding</keyword>
<keyword evidence="7 8" id="KW-0143">Chaperone</keyword>
<keyword evidence="4 8" id="KW-0547">Nucleotide-binding</keyword>
<dbReference type="HAMAP" id="MF_00332">
    <property type="entry name" value="DnaK"/>
    <property type="match status" value="1"/>
</dbReference>
<evidence type="ECO:0000256" key="3">
    <source>
        <dbReference type="ARBA" id="ARBA00022553"/>
    </source>
</evidence>
<dbReference type="GO" id="GO:0051082">
    <property type="term" value="F:unfolded protein binding"/>
    <property type="evidence" value="ECO:0007669"/>
    <property type="project" value="InterPro"/>
</dbReference>
<dbReference type="InterPro" id="IPR029047">
    <property type="entry name" value="HSP70_peptide-bd_sf"/>
</dbReference>
<evidence type="ECO:0000256" key="1">
    <source>
        <dbReference type="ARBA" id="ARBA00007381"/>
    </source>
</evidence>
<dbReference type="OrthoDB" id="9766019at2"/>
<dbReference type="FunFam" id="3.30.420.40:FF:000004">
    <property type="entry name" value="Molecular chaperone DnaK"/>
    <property type="match status" value="1"/>
</dbReference>
<dbReference type="InterPro" id="IPR018181">
    <property type="entry name" value="Heat_shock_70_CS"/>
</dbReference>
<evidence type="ECO:0000256" key="8">
    <source>
        <dbReference type="HAMAP-Rule" id="MF_00332"/>
    </source>
</evidence>
<evidence type="ECO:0000256" key="6">
    <source>
        <dbReference type="ARBA" id="ARBA00023016"/>
    </source>
</evidence>
<dbReference type="CDD" id="cd10234">
    <property type="entry name" value="ASKHA_NBD_HSP70_DnaK-like"/>
    <property type="match status" value="1"/>
</dbReference>
<keyword evidence="12" id="KW-1185">Reference proteome</keyword>
<dbReference type="GO" id="GO:0140662">
    <property type="term" value="F:ATP-dependent protein folding chaperone"/>
    <property type="evidence" value="ECO:0007669"/>
    <property type="project" value="InterPro"/>
</dbReference>
<dbReference type="GO" id="GO:0005524">
    <property type="term" value="F:ATP binding"/>
    <property type="evidence" value="ECO:0007669"/>
    <property type="project" value="UniProtKB-UniRule"/>
</dbReference>
<accession>A0A3P1CWE1</accession>
<dbReference type="FunFam" id="3.90.640.10:FF:000003">
    <property type="entry name" value="Molecular chaperone DnaK"/>
    <property type="match status" value="1"/>
</dbReference>
<keyword evidence="3 8" id="KW-0597">Phosphoprotein</keyword>
<dbReference type="NCBIfam" id="NF003520">
    <property type="entry name" value="PRK05183.1"/>
    <property type="match status" value="1"/>
</dbReference>
<sequence length="643" mass="69442">MGKIIGIDLGTTNSCVAVMEGNEPVVIANSEGRRTTPSVVAFMDNGNGERKVGDPAKRQAITNPKNTISSIKRFMGKRFNDVQNEMKTVAYSVERGPNDTPRVRIGDRQYTPQEISALILQKMKQTAEDYLGQTITEAVITVPAYFNDAERQATKEAGQIAGLDVKRIINEPTAAALAYGLDKKHHDMKIAVFDLGGGTFDISILELGDGVFEVKSTDGDTHLGGDDFDQVIIDWLAQEFKNDENIDLRQDPMALQRLKEAAEKAKVELSSSSSTEINLPYIMPVNGIPKHLVRTLSRAKFEQLADTLIQRSLEPCRRALKNSGYSASQIDEVILVGGSTRIPKVQDEVEKLFGRKPSKSVNPDEAVAIGAAIQGGVLTGEVKDVLLLDVIPLSLGIETMGGVLTRLIDANTTIPTKKSETFSTASDNQPSVEIHILQGERPMATQNRSLGRFHLDGIPPAPRGIPQIEVTFDIDANGILHVTARDKGTGKEQKIRIEASSGLSDEEINRMREEAKANEASDKAEREIVEKVNQADSLIFQTEKQLKEYGDKLSAGNKTAIESALSELRSAHSSRDAAAIDAGVEKLNGAWAAASQELYNATGGAQGPNPADGFAGDGGPTNGQNGQTASQDNVSDVPFEEVK</sequence>
<dbReference type="PROSITE" id="PS00297">
    <property type="entry name" value="HSP70_1"/>
    <property type="match status" value="1"/>
</dbReference>
<dbReference type="InterPro" id="IPR029048">
    <property type="entry name" value="HSP70_C_sf"/>
</dbReference>